<dbReference type="Gene3D" id="4.10.860.20">
    <property type="entry name" value="Rabenosyn, Rab binding domain"/>
    <property type="match status" value="1"/>
</dbReference>
<dbReference type="NCBIfam" id="NF003975">
    <property type="entry name" value="PRK05467.1-4"/>
    <property type="match status" value="1"/>
</dbReference>
<evidence type="ECO:0000313" key="9">
    <source>
        <dbReference type="EMBL" id="ANK12938.1"/>
    </source>
</evidence>
<keyword evidence="3 7" id="KW-0847">Vitamin C</keyword>
<feature type="binding site" evidence="7">
    <location>
        <position position="169"/>
    </location>
    <ligand>
        <name>2-oxoglutarate</name>
        <dbReference type="ChEBI" id="CHEBI:16810"/>
    </ligand>
</feature>
<comment type="cofactor">
    <cofactor evidence="1 7">
        <name>L-ascorbate</name>
        <dbReference type="ChEBI" id="CHEBI:38290"/>
    </cofactor>
</comment>
<feature type="binding site" evidence="7">
    <location>
        <position position="96"/>
    </location>
    <ligand>
        <name>Fe cation</name>
        <dbReference type="ChEBI" id="CHEBI:24875"/>
    </ligand>
</feature>
<keyword evidence="10" id="KW-1185">Reference proteome</keyword>
<evidence type="ECO:0000259" key="8">
    <source>
        <dbReference type="PROSITE" id="PS51471"/>
    </source>
</evidence>
<dbReference type="KEGG" id="pns:A9D12_08270"/>
<comment type="cofactor">
    <cofactor evidence="7">
        <name>Fe(2+)</name>
        <dbReference type="ChEBI" id="CHEBI:29033"/>
    </cofactor>
    <text evidence="7">Binds 1 Fe(2+) ion per subunit.</text>
</comment>
<dbReference type="NCBIfam" id="NF003974">
    <property type="entry name" value="PRK05467.1-3"/>
    <property type="match status" value="1"/>
</dbReference>
<dbReference type="InterPro" id="IPR006620">
    <property type="entry name" value="Pro_4_hyd_alph"/>
</dbReference>
<organism evidence="9 10">
    <name type="scientific">Erythrobacter neustonensis</name>
    <dbReference type="NCBI Taxonomy" id="1112"/>
    <lineage>
        <taxon>Bacteria</taxon>
        <taxon>Pseudomonadati</taxon>
        <taxon>Pseudomonadota</taxon>
        <taxon>Alphaproteobacteria</taxon>
        <taxon>Sphingomonadales</taxon>
        <taxon>Erythrobacteraceae</taxon>
        <taxon>Erythrobacter/Porphyrobacter group</taxon>
        <taxon>Erythrobacter</taxon>
    </lineage>
</organism>
<dbReference type="InterPro" id="IPR041097">
    <property type="entry name" value="PKHD_C"/>
</dbReference>
<dbReference type="PANTHER" id="PTHR41536:SF1">
    <property type="entry name" value="PKHD-TYPE HYDROXYLASE YBIX"/>
    <property type="match status" value="1"/>
</dbReference>
<evidence type="ECO:0000256" key="5">
    <source>
        <dbReference type="ARBA" id="ARBA00023002"/>
    </source>
</evidence>
<sequence>MLIAIPRILDADRLTMVRSVIDAGEWTGGTVTSGVQARLVKNNLQLPEDSEAAVRAGQIVLAALQANPQFISAALPHRLYPPMFNHYEGGQAFGNHVDNALRVRAGTDWRVRSDLSMTIFLEDPDSYDGGELVIETDFGAQSVKLAAGDGVLYPASSLHRVEPVTRGRRRASFFWVQSMVRDPTVRGNLYRMDQAIQSLAAKVGVDDPGIVALTGTYHNLLRHHADA</sequence>
<dbReference type="GO" id="GO:0006974">
    <property type="term" value="P:DNA damage response"/>
    <property type="evidence" value="ECO:0007669"/>
    <property type="project" value="TreeGrafter"/>
</dbReference>
<dbReference type="GO" id="GO:0016706">
    <property type="term" value="F:2-oxoglutarate-dependent dioxygenase activity"/>
    <property type="evidence" value="ECO:0007669"/>
    <property type="project" value="UniProtKB-UniRule"/>
</dbReference>
<reference evidence="9 10" key="1">
    <citation type="submission" date="2016-05" db="EMBL/GenBank/DDBJ databases">
        <title>Compelete Genome Sequence of Bacteriochlorophyll-Synthesizing Bacterium Porphyrobacter neustonensis DSM 9434.</title>
        <authorList>
            <person name="Shi X.-L."/>
            <person name="Wu Y.-H."/>
            <person name="Cheng H."/>
            <person name="Xu L."/>
            <person name="Zhang X.-Q."/>
            <person name="Wang C.-S."/>
            <person name="Xu X.-W."/>
        </authorList>
    </citation>
    <scope>NUCLEOTIDE SEQUENCE [LARGE SCALE GENOMIC DNA]</scope>
    <source>
        <strain evidence="9 10">DSM 9434</strain>
    </source>
</reference>
<feature type="binding site" evidence="7">
    <location>
        <position position="98"/>
    </location>
    <ligand>
        <name>Fe cation</name>
        <dbReference type="ChEBI" id="CHEBI:24875"/>
    </ligand>
</feature>
<evidence type="ECO:0000256" key="1">
    <source>
        <dbReference type="ARBA" id="ARBA00001961"/>
    </source>
</evidence>
<dbReference type="Pfam" id="PF13640">
    <property type="entry name" value="2OG-FeII_Oxy_3"/>
    <property type="match status" value="1"/>
</dbReference>
<evidence type="ECO:0000256" key="2">
    <source>
        <dbReference type="ARBA" id="ARBA00022723"/>
    </source>
</evidence>
<keyword evidence="4 7" id="KW-0223">Dioxygenase</keyword>
<dbReference type="InterPro" id="IPR044862">
    <property type="entry name" value="Pro_4_hyd_alph_FE2OG_OXY"/>
</dbReference>
<dbReference type="HAMAP" id="MF_00657">
    <property type="entry name" value="Hydroxyl_YbiX"/>
    <property type="match status" value="1"/>
</dbReference>
<accession>A0A192D375</accession>
<protein>
    <submittedName>
        <fullName evidence="9">Fe2+-dependent dioxygenase</fullName>
    </submittedName>
</protein>
<dbReference type="STRING" id="1112.A9D12_08270"/>
<dbReference type="Proteomes" id="UP000078263">
    <property type="component" value="Chromosome"/>
</dbReference>
<name>A0A192D375_9SPHN</name>
<evidence type="ECO:0000256" key="7">
    <source>
        <dbReference type="HAMAP-Rule" id="MF_00657"/>
    </source>
</evidence>
<dbReference type="InterPro" id="IPR023550">
    <property type="entry name" value="PKHD_hydroxylase"/>
</dbReference>
<dbReference type="SMART" id="SM00702">
    <property type="entry name" value="P4Hc"/>
    <property type="match status" value="1"/>
</dbReference>
<proteinExistence type="inferred from homology"/>
<dbReference type="GO" id="GO:0005506">
    <property type="term" value="F:iron ion binding"/>
    <property type="evidence" value="ECO:0007669"/>
    <property type="project" value="UniProtKB-UniRule"/>
</dbReference>
<dbReference type="GO" id="GO:0031418">
    <property type="term" value="F:L-ascorbic acid binding"/>
    <property type="evidence" value="ECO:0007669"/>
    <property type="project" value="UniProtKB-KW"/>
</dbReference>
<dbReference type="PROSITE" id="PS51471">
    <property type="entry name" value="FE2OG_OXY"/>
    <property type="match status" value="1"/>
</dbReference>
<gene>
    <name evidence="9" type="ORF">A9D12_08270</name>
</gene>
<dbReference type="OrthoDB" id="9812472at2"/>
<feature type="domain" description="Fe2OG dioxygenase" evidence="8">
    <location>
        <begin position="78"/>
        <end position="178"/>
    </location>
</feature>
<keyword evidence="5 7" id="KW-0560">Oxidoreductase</keyword>
<evidence type="ECO:0000256" key="6">
    <source>
        <dbReference type="ARBA" id="ARBA00023004"/>
    </source>
</evidence>
<feature type="binding site" evidence="7">
    <location>
        <position position="159"/>
    </location>
    <ligand>
        <name>Fe cation</name>
        <dbReference type="ChEBI" id="CHEBI:24875"/>
    </ligand>
</feature>
<dbReference type="InterPro" id="IPR005123">
    <property type="entry name" value="Oxoglu/Fe-dep_dioxygenase_dom"/>
</dbReference>
<dbReference type="EMBL" id="CP016033">
    <property type="protein sequence ID" value="ANK12938.1"/>
    <property type="molecule type" value="Genomic_DNA"/>
</dbReference>
<dbReference type="Gene3D" id="2.60.120.620">
    <property type="entry name" value="q2cbj1_9rhob like domain"/>
    <property type="match status" value="1"/>
</dbReference>
<dbReference type="GO" id="GO:0006879">
    <property type="term" value="P:intracellular iron ion homeostasis"/>
    <property type="evidence" value="ECO:0007669"/>
    <property type="project" value="TreeGrafter"/>
</dbReference>
<dbReference type="PANTHER" id="PTHR41536">
    <property type="entry name" value="PKHD-TYPE HYDROXYLASE YBIX"/>
    <property type="match status" value="1"/>
</dbReference>
<dbReference type="Pfam" id="PF18331">
    <property type="entry name" value="PKHD_C"/>
    <property type="match status" value="1"/>
</dbReference>
<keyword evidence="6 7" id="KW-0408">Iron</keyword>
<evidence type="ECO:0000313" key="10">
    <source>
        <dbReference type="Proteomes" id="UP000078263"/>
    </source>
</evidence>
<dbReference type="AlphaFoldDB" id="A0A192D375"/>
<evidence type="ECO:0000256" key="3">
    <source>
        <dbReference type="ARBA" id="ARBA00022896"/>
    </source>
</evidence>
<keyword evidence="2 7" id="KW-0479">Metal-binding</keyword>
<evidence type="ECO:0000256" key="4">
    <source>
        <dbReference type="ARBA" id="ARBA00022964"/>
    </source>
</evidence>